<organism evidence="8 9">
    <name type="scientific">Rhodopseudomonas palustris</name>
    <dbReference type="NCBI Taxonomy" id="1076"/>
    <lineage>
        <taxon>Bacteria</taxon>
        <taxon>Pseudomonadati</taxon>
        <taxon>Pseudomonadota</taxon>
        <taxon>Alphaproteobacteria</taxon>
        <taxon>Hyphomicrobiales</taxon>
        <taxon>Nitrobacteraceae</taxon>
        <taxon>Rhodopseudomonas</taxon>
    </lineage>
</organism>
<keyword evidence="3 7" id="KW-0812">Transmembrane</keyword>
<dbReference type="PANTHER" id="PTHR42723:SF1">
    <property type="entry name" value="CHLOROPHYLL SYNTHASE, CHLOROPLASTIC"/>
    <property type="match status" value="1"/>
</dbReference>
<feature type="transmembrane region" description="Helical" evidence="7">
    <location>
        <begin position="183"/>
        <end position="203"/>
    </location>
</feature>
<dbReference type="AlphaFoldDB" id="A0A418V3F0"/>
<feature type="transmembrane region" description="Helical" evidence="7">
    <location>
        <begin position="111"/>
        <end position="142"/>
    </location>
</feature>
<feature type="transmembrane region" description="Helical" evidence="7">
    <location>
        <begin position="57"/>
        <end position="78"/>
    </location>
</feature>
<proteinExistence type="predicted"/>
<dbReference type="InterPro" id="IPR044878">
    <property type="entry name" value="UbiA_sf"/>
</dbReference>
<keyword evidence="4 7" id="KW-1133">Transmembrane helix</keyword>
<evidence type="ECO:0000256" key="5">
    <source>
        <dbReference type="ARBA" id="ARBA00023136"/>
    </source>
</evidence>
<evidence type="ECO:0000313" key="9">
    <source>
        <dbReference type="Proteomes" id="UP000285523"/>
    </source>
</evidence>
<dbReference type="InterPro" id="IPR050475">
    <property type="entry name" value="Prenyltransferase_related"/>
</dbReference>
<dbReference type="PANTHER" id="PTHR42723">
    <property type="entry name" value="CHLOROPHYLL SYNTHASE"/>
    <property type="match status" value="1"/>
</dbReference>
<reference evidence="8 9" key="1">
    <citation type="submission" date="2018-09" db="EMBL/GenBank/DDBJ databases">
        <title>Draft genome sequence of Rhodopseudomonas palustris 2.1.18.</title>
        <authorList>
            <person name="Robertson S.L."/>
            <person name="Meyer T.E."/>
            <person name="Kyndt J.A."/>
        </authorList>
    </citation>
    <scope>NUCLEOTIDE SEQUENCE [LARGE SCALE GENOMIC DNA]</scope>
    <source>
        <strain evidence="8 9">2.1.18</strain>
    </source>
</reference>
<dbReference type="GO" id="GO:0015995">
    <property type="term" value="P:chlorophyll biosynthetic process"/>
    <property type="evidence" value="ECO:0007669"/>
    <property type="project" value="UniProtKB-KW"/>
</dbReference>
<feature type="transmembrane region" description="Helical" evidence="7">
    <location>
        <begin position="286"/>
        <end position="307"/>
    </location>
</feature>
<evidence type="ECO:0000256" key="6">
    <source>
        <dbReference type="ARBA" id="ARBA00023171"/>
    </source>
</evidence>
<comment type="subcellular location">
    <subcellularLocation>
        <location evidence="1">Membrane</location>
        <topology evidence="1">Multi-pass membrane protein</topology>
    </subcellularLocation>
</comment>
<name>A0A418V3F0_RHOPL</name>
<feature type="transmembrane region" description="Helical" evidence="7">
    <location>
        <begin position="154"/>
        <end position="177"/>
    </location>
</feature>
<dbReference type="CDD" id="cd13958">
    <property type="entry name" value="PT_UbiA_chlorophyll"/>
    <property type="match status" value="1"/>
</dbReference>
<feature type="transmembrane region" description="Helical" evidence="7">
    <location>
        <begin position="228"/>
        <end position="248"/>
    </location>
</feature>
<dbReference type="Pfam" id="PF01040">
    <property type="entry name" value="UbiA"/>
    <property type="match status" value="1"/>
</dbReference>
<evidence type="ECO:0000256" key="4">
    <source>
        <dbReference type="ARBA" id="ARBA00022989"/>
    </source>
</evidence>
<keyword evidence="6" id="KW-0149">Chlorophyll biosynthesis</keyword>
<dbReference type="OrthoDB" id="8559716at2"/>
<dbReference type="EMBL" id="QYYD01000016">
    <property type="protein sequence ID" value="RJF70612.1"/>
    <property type="molecule type" value="Genomic_DNA"/>
</dbReference>
<feature type="transmembrane region" description="Helical" evidence="7">
    <location>
        <begin position="254"/>
        <end position="274"/>
    </location>
</feature>
<gene>
    <name evidence="8" type="primary">chlG</name>
    <name evidence="8" type="ORF">D4Q52_16250</name>
</gene>
<comment type="caution">
    <text evidence="8">The sequence shown here is derived from an EMBL/GenBank/DDBJ whole genome shotgun (WGS) entry which is preliminary data.</text>
</comment>
<dbReference type="NCBIfam" id="NF005742">
    <property type="entry name" value="PRK07566.1"/>
    <property type="match status" value="1"/>
</dbReference>
<keyword evidence="2" id="KW-1003">Cell membrane</keyword>
<sequence>MRPKERLLMSNASTHPVALRPAPSAVLEVLHPITWFPPMWAFACGVVSSGVPISSRWVEVIAGIVLCGPLLVATSQVVNDWFDRDVDAINEPNRPIPSGRIPGRWGLYLSFMWTAASLLLASLLGVWVFGAAVLGLVLAWIYSMPPLRLKQNGWLGNGACAITYEGFAWFTGAAVMLGGLPHWWIVTLALLYSAGAHGIMTLNDFKSIEGDIKTGVGSLPVRLGVDNAARTACAVMAIPQVLVVALLLSWDRPIGAAIVCLVLVLQLALMVRFLRAPVARATWFSGLGVALYVMGMMASAVAVSSFGGAA</sequence>
<accession>A0A418V3F0</accession>
<protein>
    <submittedName>
        <fullName evidence="8">Chlorophyll synthase ChlG</fullName>
    </submittedName>
</protein>
<keyword evidence="5 7" id="KW-0472">Membrane</keyword>
<dbReference type="InterPro" id="IPR006372">
    <property type="entry name" value="Chl_synth"/>
</dbReference>
<dbReference type="InterPro" id="IPR000537">
    <property type="entry name" value="UbiA_prenyltransferase"/>
</dbReference>
<evidence type="ECO:0000256" key="7">
    <source>
        <dbReference type="SAM" id="Phobius"/>
    </source>
</evidence>
<dbReference type="Gene3D" id="1.10.357.140">
    <property type="entry name" value="UbiA prenyltransferase"/>
    <property type="match status" value="1"/>
</dbReference>
<dbReference type="GO" id="GO:0016765">
    <property type="term" value="F:transferase activity, transferring alkyl or aryl (other than methyl) groups"/>
    <property type="evidence" value="ECO:0007669"/>
    <property type="project" value="InterPro"/>
</dbReference>
<dbReference type="GO" id="GO:0016020">
    <property type="term" value="C:membrane"/>
    <property type="evidence" value="ECO:0007669"/>
    <property type="project" value="UniProtKB-SubCell"/>
</dbReference>
<evidence type="ECO:0000313" key="8">
    <source>
        <dbReference type="EMBL" id="RJF70612.1"/>
    </source>
</evidence>
<dbReference type="Proteomes" id="UP000285523">
    <property type="component" value="Unassembled WGS sequence"/>
</dbReference>
<evidence type="ECO:0000256" key="2">
    <source>
        <dbReference type="ARBA" id="ARBA00022475"/>
    </source>
</evidence>
<evidence type="ECO:0000256" key="3">
    <source>
        <dbReference type="ARBA" id="ARBA00022692"/>
    </source>
</evidence>
<dbReference type="NCBIfam" id="TIGR01476">
    <property type="entry name" value="chlor_syn_BchG"/>
    <property type="match status" value="1"/>
</dbReference>
<evidence type="ECO:0000256" key="1">
    <source>
        <dbReference type="ARBA" id="ARBA00004141"/>
    </source>
</evidence>